<sequence>MTFIIIFIWTLTAFAQECRGQITVTQSPSTTAARPEETVKISCKTSRDALLWGGNYYFSWYLQKPGEAPKLLIYYTNRLQSGTPSRFSGSGSNSDFTLTISGVQTEDAGHYYCQSFNCRTNSAGCVGDLVFTQ</sequence>
<dbReference type="FunFam" id="2.60.40.10:FF:002622">
    <property type="entry name" value="Immunoglobulin light 3 variable 2"/>
    <property type="match status" value="1"/>
</dbReference>
<dbReference type="SUPFAM" id="SSF48726">
    <property type="entry name" value="Immunoglobulin"/>
    <property type="match status" value="1"/>
</dbReference>
<evidence type="ECO:0000313" key="3">
    <source>
        <dbReference type="EMBL" id="KAF4096153.1"/>
    </source>
</evidence>
<dbReference type="AlphaFoldDB" id="A0A7J6BP36"/>
<feature type="signal peptide" evidence="1">
    <location>
        <begin position="1"/>
        <end position="20"/>
    </location>
</feature>
<accession>A0A7J6BP36</accession>
<evidence type="ECO:0000313" key="4">
    <source>
        <dbReference type="Proteomes" id="UP000579812"/>
    </source>
</evidence>
<feature type="domain" description="Ig-like" evidence="2">
    <location>
        <begin position="22"/>
        <end position="132"/>
    </location>
</feature>
<keyword evidence="1" id="KW-0732">Signal</keyword>
<comment type="caution">
    <text evidence="3">The sequence shown here is derived from an EMBL/GenBank/DDBJ whole genome shotgun (WGS) entry which is preliminary data.</text>
</comment>
<evidence type="ECO:0000259" key="2">
    <source>
        <dbReference type="PROSITE" id="PS50835"/>
    </source>
</evidence>
<reference evidence="3 4" key="1">
    <citation type="submission" date="2020-04" db="EMBL/GenBank/DDBJ databases">
        <title>Chromosome-level genome assembly of a cyprinid fish Onychostoma macrolepis by integration of Nanopore Sequencing, Bionano and Hi-C technology.</title>
        <authorList>
            <person name="Wang D."/>
        </authorList>
    </citation>
    <scope>NUCLEOTIDE SEQUENCE [LARGE SCALE GENOMIC DNA]</scope>
    <source>
        <strain evidence="3">SWU-2019</strain>
        <tissue evidence="3">Muscle</tissue>
    </source>
</reference>
<dbReference type="SMART" id="SM00406">
    <property type="entry name" value="IGv"/>
    <property type="match status" value="1"/>
</dbReference>
<evidence type="ECO:0000256" key="1">
    <source>
        <dbReference type="SAM" id="SignalP"/>
    </source>
</evidence>
<dbReference type="SMART" id="SM00409">
    <property type="entry name" value="IG"/>
    <property type="match status" value="1"/>
</dbReference>
<dbReference type="InterPro" id="IPR013783">
    <property type="entry name" value="Ig-like_fold"/>
</dbReference>
<gene>
    <name evidence="3" type="ORF">G5714_023756</name>
</gene>
<proteinExistence type="predicted"/>
<dbReference type="Gene3D" id="2.60.40.10">
    <property type="entry name" value="Immunoglobulins"/>
    <property type="match status" value="1"/>
</dbReference>
<dbReference type="Pfam" id="PF07686">
    <property type="entry name" value="V-set"/>
    <property type="match status" value="1"/>
</dbReference>
<dbReference type="InterPro" id="IPR050150">
    <property type="entry name" value="IgV_Light_Chain"/>
</dbReference>
<dbReference type="PROSITE" id="PS50835">
    <property type="entry name" value="IG_LIKE"/>
    <property type="match status" value="1"/>
</dbReference>
<dbReference type="Proteomes" id="UP000579812">
    <property type="component" value="Unassembled WGS sequence"/>
</dbReference>
<name>A0A7J6BP36_9TELE</name>
<keyword evidence="4" id="KW-1185">Reference proteome</keyword>
<dbReference type="InterPro" id="IPR036179">
    <property type="entry name" value="Ig-like_dom_sf"/>
</dbReference>
<feature type="chain" id="PRO_5029813609" description="Ig-like domain-containing protein" evidence="1">
    <location>
        <begin position="21"/>
        <end position="133"/>
    </location>
</feature>
<organism evidence="3 4">
    <name type="scientific">Onychostoma macrolepis</name>
    <dbReference type="NCBI Taxonomy" id="369639"/>
    <lineage>
        <taxon>Eukaryota</taxon>
        <taxon>Metazoa</taxon>
        <taxon>Chordata</taxon>
        <taxon>Craniata</taxon>
        <taxon>Vertebrata</taxon>
        <taxon>Euteleostomi</taxon>
        <taxon>Actinopterygii</taxon>
        <taxon>Neopterygii</taxon>
        <taxon>Teleostei</taxon>
        <taxon>Ostariophysi</taxon>
        <taxon>Cypriniformes</taxon>
        <taxon>Cyprinidae</taxon>
        <taxon>Acrossocheilinae</taxon>
        <taxon>Onychostoma</taxon>
    </lineage>
</organism>
<dbReference type="InterPro" id="IPR007110">
    <property type="entry name" value="Ig-like_dom"/>
</dbReference>
<dbReference type="PANTHER" id="PTHR23267">
    <property type="entry name" value="IMMUNOGLOBULIN LIGHT CHAIN"/>
    <property type="match status" value="1"/>
</dbReference>
<dbReference type="InterPro" id="IPR013106">
    <property type="entry name" value="Ig_V-set"/>
</dbReference>
<protein>
    <recommendedName>
        <fullName evidence="2">Ig-like domain-containing protein</fullName>
    </recommendedName>
</protein>
<dbReference type="EMBL" id="JAAMOB010000024">
    <property type="protein sequence ID" value="KAF4096153.1"/>
    <property type="molecule type" value="Genomic_DNA"/>
</dbReference>
<dbReference type="InterPro" id="IPR003599">
    <property type="entry name" value="Ig_sub"/>
</dbReference>